<keyword evidence="1" id="KW-0732">Signal</keyword>
<sequence>MTYVTNMLARSSRRLAAAGAATLMAATAIVVANAVAAQAATCGSYFTHDSANADLYAMTSSCTQVRIRHQYQPTATGLAYWTHWDIDATHAHSGPARTYVTSESRTYAS</sequence>
<dbReference type="RefSeq" id="WP_313498817.1">
    <property type="nucleotide sequence ID" value="NZ_CP134879.1"/>
</dbReference>
<accession>A0AA96FAK9</accession>
<reference evidence="2 3" key="1">
    <citation type="submission" date="2023-09" db="EMBL/GenBank/DDBJ databases">
        <title>Demequina sp. a novel bacteria isolated from Capsicum annuum.</title>
        <authorList>
            <person name="Humaira Z."/>
            <person name="Lee J."/>
            <person name="Cho D."/>
        </authorList>
    </citation>
    <scope>NUCLEOTIDE SEQUENCE [LARGE SCALE GENOMIC DNA]</scope>
    <source>
        <strain evidence="2 3">OYTSA14</strain>
    </source>
</reference>
<dbReference type="EMBL" id="CP134879">
    <property type="protein sequence ID" value="WNM24695.1"/>
    <property type="molecule type" value="Genomic_DNA"/>
</dbReference>
<feature type="signal peptide" evidence="1">
    <location>
        <begin position="1"/>
        <end position="39"/>
    </location>
</feature>
<evidence type="ECO:0000313" key="3">
    <source>
        <dbReference type="Proteomes" id="UP001304125"/>
    </source>
</evidence>
<protein>
    <submittedName>
        <fullName evidence="2">Uncharacterized protein</fullName>
    </submittedName>
</protein>
<dbReference type="AlphaFoldDB" id="A0AA96FAK9"/>
<keyword evidence="3" id="KW-1185">Reference proteome</keyword>
<gene>
    <name evidence="2" type="ORF">RN606_00675</name>
</gene>
<proteinExistence type="predicted"/>
<dbReference type="Proteomes" id="UP001304125">
    <property type="component" value="Chromosome"/>
</dbReference>
<evidence type="ECO:0000256" key="1">
    <source>
        <dbReference type="SAM" id="SignalP"/>
    </source>
</evidence>
<evidence type="ECO:0000313" key="2">
    <source>
        <dbReference type="EMBL" id="WNM24695.1"/>
    </source>
</evidence>
<name>A0AA96FAK9_9MICO</name>
<organism evidence="2 3">
    <name type="scientific">Demequina capsici</name>
    <dbReference type="NCBI Taxonomy" id="3075620"/>
    <lineage>
        <taxon>Bacteria</taxon>
        <taxon>Bacillati</taxon>
        <taxon>Actinomycetota</taxon>
        <taxon>Actinomycetes</taxon>
        <taxon>Micrococcales</taxon>
        <taxon>Demequinaceae</taxon>
        <taxon>Demequina</taxon>
    </lineage>
</organism>
<feature type="chain" id="PRO_5041688575" evidence="1">
    <location>
        <begin position="40"/>
        <end position="109"/>
    </location>
</feature>